<name>M7RCW4_SALDU</name>
<sequence length="43" mass="4697">MAGRTPAINCQTSNKAKGPIERLGLFAFISLWKKLSDNDADAF</sequence>
<evidence type="ECO:0000313" key="1">
    <source>
        <dbReference type="EMBL" id="EMR51239.1"/>
    </source>
</evidence>
<gene>
    <name evidence="1" type="ORF">A670_03593</name>
</gene>
<evidence type="ECO:0000313" key="2">
    <source>
        <dbReference type="Proteomes" id="UP000013259"/>
    </source>
</evidence>
<dbReference type="HOGENOM" id="CLU_3239305_0_0_6"/>
<dbReference type="EMBL" id="APMR01000076">
    <property type="protein sequence ID" value="EMR51239.1"/>
    <property type="molecule type" value="Genomic_DNA"/>
</dbReference>
<organism evidence="1 2">
    <name type="scientific">Salmonella enterica subsp. enterica serovar Dublin str. UC16</name>
    <dbReference type="NCBI Taxonomy" id="1192688"/>
    <lineage>
        <taxon>Bacteria</taxon>
        <taxon>Pseudomonadati</taxon>
        <taxon>Pseudomonadota</taxon>
        <taxon>Gammaproteobacteria</taxon>
        <taxon>Enterobacterales</taxon>
        <taxon>Enterobacteriaceae</taxon>
        <taxon>Salmonella</taxon>
    </lineage>
</organism>
<protein>
    <submittedName>
        <fullName evidence="1">Uncharacterized protein</fullName>
    </submittedName>
</protein>
<dbReference type="AlphaFoldDB" id="M7RCW4"/>
<reference evidence="1 2" key="1">
    <citation type="submission" date="2013-02" db="EMBL/GenBank/DDBJ databases">
        <authorList>
            <person name="McClelland M."/>
            <person name="Porwollik S."/>
            <person name="Desai P."/>
            <person name="Cheng P."/>
            <person name="Wollam A."/>
            <person name="Pepin K."/>
            <person name="Bhonagiri V."/>
            <person name="Fulton L."/>
            <person name="Fulton R."/>
            <person name="Delehaunty K."/>
            <person name="Fronick C."/>
            <person name="Godfrey J."/>
            <person name="Waligorski J."/>
            <person name="Appelbaum E."/>
            <person name="Tomlinson C."/>
            <person name="Warren W."/>
            <person name="Sodergren E."/>
            <person name="Weinstock G."/>
            <person name="Wilson R.K."/>
        </authorList>
    </citation>
    <scope>NUCLEOTIDE SEQUENCE [LARGE SCALE GENOMIC DNA]</scope>
    <source>
        <strain evidence="1 2">UC16</strain>
    </source>
</reference>
<proteinExistence type="predicted"/>
<comment type="caution">
    <text evidence="1">The sequence shown here is derived from an EMBL/GenBank/DDBJ whole genome shotgun (WGS) entry which is preliminary data.</text>
</comment>
<dbReference type="Proteomes" id="UP000013259">
    <property type="component" value="Unassembled WGS sequence"/>
</dbReference>
<accession>M7RCW4</accession>